<accession>A0ABV2A562</accession>
<dbReference type="EMBL" id="JBEPIJ010000001">
    <property type="protein sequence ID" value="MES0872405.1"/>
    <property type="molecule type" value="Genomic_DNA"/>
</dbReference>
<organism evidence="3 4">
    <name type="scientific">Sinimarinibacterium thermocellulolyticum</name>
    <dbReference type="NCBI Taxonomy" id="3170016"/>
    <lineage>
        <taxon>Bacteria</taxon>
        <taxon>Pseudomonadati</taxon>
        <taxon>Pseudomonadota</taxon>
        <taxon>Gammaproteobacteria</taxon>
        <taxon>Nevskiales</taxon>
        <taxon>Nevskiaceae</taxon>
        <taxon>Sinimarinibacterium</taxon>
    </lineage>
</organism>
<evidence type="ECO:0000256" key="1">
    <source>
        <dbReference type="SAM" id="Coils"/>
    </source>
</evidence>
<sequence length="190" mass="21595">MRSIRGRRALRPLLVVLFPLHAAAADPAEDIAERAARLDQLVQALKDEVIELTVEAQSIENTVLVPEHLRVSVYLRVDVAGLLLEEVSVAIDDRAAEVHRFDDRDARAMLSEQAARRILRATVGEGAHRIRLQYRARFADDTEEDPPVTGSYEAIFDKHADDTDLEFTISRKSRFGDELRTSMKQWRRLP</sequence>
<name>A0ABV2A562_9GAMM</name>
<evidence type="ECO:0000313" key="3">
    <source>
        <dbReference type="EMBL" id="MES0872405.1"/>
    </source>
</evidence>
<proteinExistence type="predicted"/>
<keyword evidence="2" id="KW-0732">Signal</keyword>
<feature type="coiled-coil region" evidence="1">
    <location>
        <begin position="28"/>
        <end position="62"/>
    </location>
</feature>
<comment type="caution">
    <text evidence="3">The sequence shown here is derived from an EMBL/GenBank/DDBJ whole genome shotgun (WGS) entry which is preliminary data.</text>
</comment>
<feature type="chain" id="PRO_5047497646" evidence="2">
    <location>
        <begin position="25"/>
        <end position="190"/>
    </location>
</feature>
<evidence type="ECO:0000256" key="2">
    <source>
        <dbReference type="SAM" id="SignalP"/>
    </source>
</evidence>
<keyword evidence="4" id="KW-1185">Reference proteome</keyword>
<dbReference type="Proteomes" id="UP001465331">
    <property type="component" value="Unassembled WGS sequence"/>
</dbReference>
<reference evidence="3 4" key="1">
    <citation type="submission" date="2024-06" db="EMBL/GenBank/DDBJ databases">
        <authorList>
            <person name="Li Z."/>
            <person name="Jiang Y."/>
        </authorList>
    </citation>
    <scope>NUCLEOTIDE SEQUENCE [LARGE SCALE GENOMIC DNA]</scope>
    <source>
        <strain evidence="3 4">HSW-8</strain>
    </source>
</reference>
<gene>
    <name evidence="3" type="ORF">ABSH63_00025</name>
</gene>
<evidence type="ECO:0000313" key="4">
    <source>
        <dbReference type="Proteomes" id="UP001465331"/>
    </source>
</evidence>
<protein>
    <submittedName>
        <fullName evidence="3">Uncharacterized protein</fullName>
    </submittedName>
</protein>
<keyword evidence="1" id="KW-0175">Coiled coil</keyword>
<dbReference type="RefSeq" id="WP_352886259.1">
    <property type="nucleotide sequence ID" value="NZ_JBEPIJ010000001.1"/>
</dbReference>
<feature type="signal peptide" evidence="2">
    <location>
        <begin position="1"/>
        <end position="24"/>
    </location>
</feature>